<dbReference type="RefSeq" id="WP_004084718.1">
    <property type="nucleotide sequence ID" value="NZ_JAERIZ010000042.1"/>
</dbReference>
<dbReference type="AlphaFoldDB" id="A0A6D2C6A9"/>
<dbReference type="GeneID" id="60655951"/>
<gene>
    <name evidence="1" type="ORF">LS77_009510</name>
</gene>
<sequence>MNNKEQIQKLRDYAELAWASYGYFHLTDKEYKHDDNDKERLKEFKALKAKALGKDIDESIYPTYTDILDITYKYYLDKNGKPKDSWYHKRFLGGDFTPTQAKRFFERYELLIHQPNTESGFSATLFGEKRKQKNTESYL</sequence>
<dbReference type="EMBL" id="JRPH02000036">
    <property type="protein sequence ID" value="TLE03017.1"/>
    <property type="molecule type" value="Genomic_DNA"/>
</dbReference>
<proteinExistence type="predicted"/>
<reference evidence="1 2" key="1">
    <citation type="journal article" date="2014" name="Genome Announc.">
        <title>Draft genome sequences of eight enterohepatic helicobacter species isolated from both laboratory and wild rodents.</title>
        <authorList>
            <person name="Sheh A."/>
            <person name="Shen Z."/>
            <person name="Fox J.G."/>
        </authorList>
    </citation>
    <scope>NUCLEOTIDE SEQUENCE [LARGE SCALE GENOMIC DNA]</scope>
    <source>
        <strain evidence="1 2">Missouri</strain>
    </source>
</reference>
<comment type="caution">
    <text evidence="1">The sequence shown here is derived from an EMBL/GenBank/DDBJ whole genome shotgun (WGS) entry which is preliminary data.</text>
</comment>
<evidence type="ECO:0000313" key="2">
    <source>
        <dbReference type="Proteomes" id="UP000029870"/>
    </source>
</evidence>
<organism evidence="1 2">
    <name type="scientific">Helicobacter bilis</name>
    <dbReference type="NCBI Taxonomy" id="37372"/>
    <lineage>
        <taxon>Bacteria</taxon>
        <taxon>Pseudomonadati</taxon>
        <taxon>Campylobacterota</taxon>
        <taxon>Epsilonproteobacteria</taxon>
        <taxon>Campylobacterales</taxon>
        <taxon>Helicobacteraceae</taxon>
        <taxon>Helicobacter</taxon>
    </lineage>
</organism>
<evidence type="ECO:0000313" key="1">
    <source>
        <dbReference type="EMBL" id="TLE03017.1"/>
    </source>
</evidence>
<protein>
    <submittedName>
        <fullName evidence="1">Uncharacterized protein</fullName>
    </submittedName>
</protein>
<name>A0A6D2C6A9_9HELI</name>
<dbReference type="Proteomes" id="UP000029870">
    <property type="component" value="Unassembled WGS sequence"/>
</dbReference>
<accession>A0A6D2C6A9</accession>